<keyword evidence="9" id="KW-1185">Reference proteome</keyword>
<dbReference type="Gene3D" id="3.40.50.720">
    <property type="entry name" value="NAD(P)-binding Rossmann-like Domain"/>
    <property type="match status" value="1"/>
</dbReference>
<dbReference type="HOGENOM" id="CLU_023194_5_2_1"/>
<keyword evidence="2" id="KW-0560">Oxidoreductase</keyword>
<evidence type="ECO:0000313" key="9">
    <source>
        <dbReference type="Proteomes" id="UP000053257"/>
    </source>
</evidence>
<dbReference type="GO" id="GO:0047837">
    <property type="term" value="F:D-xylose 1-dehydrogenase (NADP+) activity"/>
    <property type="evidence" value="ECO:0007669"/>
    <property type="project" value="UniProtKB-EC"/>
</dbReference>
<evidence type="ECO:0000256" key="3">
    <source>
        <dbReference type="ARBA" id="ARBA00038984"/>
    </source>
</evidence>
<evidence type="ECO:0000256" key="1">
    <source>
        <dbReference type="ARBA" id="ARBA00010928"/>
    </source>
</evidence>
<reference evidence="8 9" key="1">
    <citation type="journal article" date="2014" name="PLoS Genet.">
        <title>Analysis of the Phlebiopsis gigantea genome, transcriptome and secretome provides insight into its pioneer colonization strategies of wood.</title>
        <authorList>
            <person name="Hori C."/>
            <person name="Ishida T."/>
            <person name="Igarashi K."/>
            <person name="Samejima M."/>
            <person name="Suzuki H."/>
            <person name="Master E."/>
            <person name="Ferreira P."/>
            <person name="Ruiz-Duenas F.J."/>
            <person name="Held B."/>
            <person name="Canessa P."/>
            <person name="Larrondo L.F."/>
            <person name="Schmoll M."/>
            <person name="Druzhinina I.S."/>
            <person name="Kubicek C.P."/>
            <person name="Gaskell J.A."/>
            <person name="Kersten P."/>
            <person name="St John F."/>
            <person name="Glasner J."/>
            <person name="Sabat G."/>
            <person name="Splinter BonDurant S."/>
            <person name="Syed K."/>
            <person name="Yadav J."/>
            <person name="Mgbeahuruike A.C."/>
            <person name="Kovalchuk A."/>
            <person name="Asiegbu F.O."/>
            <person name="Lackner G."/>
            <person name="Hoffmeister D."/>
            <person name="Rencoret J."/>
            <person name="Gutierrez A."/>
            <person name="Sun H."/>
            <person name="Lindquist E."/>
            <person name="Barry K."/>
            <person name="Riley R."/>
            <person name="Grigoriev I.V."/>
            <person name="Henrissat B."/>
            <person name="Kues U."/>
            <person name="Berka R.M."/>
            <person name="Martinez A.T."/>
            <person name="Covert S.F."/>
            <person name="Blanchette R.A."/>
            <person name="Cullen D."/>
        </authorList>
    </citation>
    <scope>NUCLEOTIDE SEQUENCE [LARGE SCALE GENOMIC DNA]</scope>
    <source>
        <strain evidence="8 9">11061_1 CR5-6</strain>
    </source>
</reference>
<dbReference type="STRING" id="745531.A0A0C3NGA0"/>
<dbReference type="OrthoDB" id="64915at2759"/>
<dbReference type="PANTHER" id="PTHR22604">
    <property type="entry name" value="OXIDOREDUCTASES"/>
    <property type="match status" value="1"/>
</dbReference>
<dbReference type="SUPFAM" id="SSF51735">
    <property type="entry name" value="NAD(P)-binding Rossmann-fold domains"/>
    <property type="match status" value="1"/>
</dbReference>
<dbReference type="EMBL" id="KN840601">
    <property type="protein sequence ID" value="KIP03769.1"/>
    <property type="molecule type" value="Genomic_DNA"/>
</dbReference>
<dbReference type="Gene3D" id="3.30.360.10">
    <property type="entry name" value="Dihydrodipicolinate Reductase, domain 2"/>
    <property type="match status" value="1"/>
</dbReference>
<dbReference type="AlphaFoldDB" id="A0A0C3NGA0"/>
<dbReference type="GO" id="GO:0000166">
    <property type="term" value="F:nucleotide binding"/>
    <property type="evidence" value="ECO:0007669"/>
    <property type="project" value="InterPro"/>
</dbReference>
<dbReference type="PANTHER" id="PTHR22604:SF105">
    <property type="entry name" value="TRANS-1,2-DIHYDROBENZENE-1,2-DIOL DEHYDROGENASE"/>
    <property type="match status" value="1"/>
</dbReference>
<comment type="catalytic activity">
    <reaction evidence="5">
        <text>D-xylose + NADP(+) = D-xylono-1,5-lactone + NADPH + H(+)</text>
        <dbReference type="Rhea" id="RHEA:22000"/>
        <dbReference type="ChEBI" id="CHEBI:15378"/>
        <dbReference type="ChEBI" id="CHEBI:15867"/>
        <dbReference type="ChEBI" id="CHEBI:53455"/>
        <dbReference type="ChEBI" id="CHEBI:57783"/>
        <dbReference type="ChEBI" id="CHEBI:58349"/>
        <dbReference type="EC" id="1.1.1.179"/>
    </reaction>
</comment>
<dbReference type="InterPro" id="IPR055170">
    <property type="entry name" value="GFO_IDH_MocA-like_dom"/>
</dbReference>
<accession>A0A0C3NGA0</accession>
<feature type="domain" description="GFO/IDH/MocA-like oxidoreductase" evidence="7">
    <location>
        <begin position="174"/>
        <end position="285"/>
    </location>
</feature>
<evidence type="ECO:0000259" key="6">
    <source>
        <dbReference type="Pfam" id="PF01408"/>
    </source>
</evidence>
<dbReference type="Pfam" id="PF22725">
    <property type="entry name" value="GFO_IDH_MocA_C3"/>
    <property type="match status" value="1"/>
</dbReference>
<evidence type="ECO:0000259" key="7">
    <source>
        <dbReference type="Pfam" id="PF22725"/>
    </source>
</evidence>
<dbReference type="InterPro" id="IPR000683">
    <property type="entry name" value="Gfo/Idh/MocA-like_OxRdtase_N"/>
</dbReference>
<evidence type="ECO:0000256" key="4">
    <source>
        <dbReference type="ARBA" id="ARBA00042988"/>
    </source>
</evidence>
<comment type="similarity">
    <text evidence="1">Belongs to the Gfo/Idh/MocA family.</text>
</comment>
<dbReference type="InterPro" id="IPR050984">
    <property type="entry name" value="Gfo/Idh/MocA_domain"/>
</dbReference>
<name>A0A0C3NGA0_PHLG1</name>
<gene>
    <name evidence="8" type="ORF">PHLGIDRAFT_121299</name>
</gene>
<dbReference type="SUPFAM" id="SSF55347">
    <property type="entry name" value="Glyceraldehyde-3-phosphate dehydrogenase-like, C-terminal domain"/>
    <property type="match status" value="1"/>
</dbReference>
<dbReference type="Proteomes" id="UP000053257">
    <property type="component" value="Unassembled WGS sequence"/>
</dbReference>
<dbReference type="InterPro" id="IPR036291">
    <property type="entry name" value="NAD(P)-bd_dom_sf"/>
</dbReference>
<evidence type="ECO:0000256" key="2">
    <source>
        <dbReference type="ARBA" id="ARBA00023002"/>
    </source>
</evidence>
<dbReference type="EC" id="1.1.1.179" evidence="3"/>
<sequence>MEGERELREVFASYCATAVSERATLTFNLGNLPVAAKAEAPLRFGILGAARVAPVTLITPAESHPDVVVAAVAARDRAKAAKYAKYYDIGKFYGGPDAYQELIDDLEIDAVYIALPNIFHYEWAFKALSGGKHVLIEKPITDTEAEAAALITLAEQKGLVLLEVNHYCFHPAAQRAREVVRSGELGKIKSIIGEYAVPNLLALLVFEKNDIRFQYALGGGSMMDVGVYPLSAILYLTGADALKVTRAAAIPHPADPARIDHGMRATLALLDGATAELYCDYRMPGWGPCGLLPCLPKVLLLLDMEGGTVEFFGFTMPQIYHYIQVTPRRRPQRTEKVYRHADGTGDGRWSSYRYQLEAFVDKVRGRTPQYWPSREDSVNQMRAICQVYGKAGMPARPASSFFVEQNST</sequence>
<protein>
    <recommendedName>
        <fullName evidence="3">D-xylose 1-dehydrogenase (NADP(+), D-xylono-1,5-lactone-forming)</fullName>
        <ecNumber evidence="3">1.1.1.179</ecNumber>
    </recommendedName>
    <alternativeName>
        <fullName evidence="4">D-xylose-NADP dehydrogenase</fullName>
    </alternativeName>
</protein>
<organism evidence="8 9">
    <name type="scientific">Phlebiopsis gigantea (strain 11061_1 CR5-6)</name>
    <name type="common">White-rot fungus</name>
    <name type="synonym">Peniophora gigantea</name>
    <dbReference type="NCBI Taxonomy" id="745531"/>
    <lineage>
        <taxon>Eukaryota</taxon>
        <taxon>Fungi</taxon>
        <taxon>Dikarya</taxon>
        <taxon>Basidiomycota</taxon>
        <taxon>Agaricomycotina</taxon>
        <taxon>Agaricomycetes</taxon>
        <taxon>Polyporales</taxon>
        <taxon>Phanerochaetaceae</taxon>
        <taxon>Phlebiopsis</taxon>
    </lineage>
</organism>
<feature type="domain" description="Gfo/Idh/MocA-like oxidoreductase N-terminal" evidence="6">
    <location>
        <begin position="42"/>
        <end position="163"/>
    </location>
</feature>
<evidence type="ECO:0000256" key="5">
    <source>
        <dbReference type="ARBA" id="ARBA00049233"/>
    </source>
</evidence>
<dbReference type="Pfam" id="PF01408">
    <property type="entry name" value="GFO_IDH_MocA"/>
    <property type="match status" value="1"/>
</dbReference>
<proteinExistence type="inferred from homology"/>
<evidence type="ECO:0000313" key="8">
    <source>
        <dbReference type="EMBL" id="KIP03769.1"/>
    </source>
</evidence>